<dbReference type="InterPro" id="IPR003583">
    <property type="entry name" value="Hlx-hairpin-Hlx_DNA-bd_motif"/>
</dbReference>
<evidence type="ECO:0000256" key="1">
    <source>
        <dbReference type="ARBA" id="ARBA00008343"/>
    </source>
</evidence>
<dbReference type="GO" id="GO:0019104">
    <property type="term" value="F:DNA N-glycosylase activity"/>
    <property type="evidence" value="ECO:0007669"/>
    <property type="project" value="UniProtKB-ARBA"/>
</dbReference>
<evidence type="ECO:0008006" key="14">
    <source>
        <dbReference type="Google" id="ProtNLM"/>
    </source>
</evidence>
<reference evidence="12 13" key="1">
    <citation type="submission" date="2018-06" db="EMBL/GenBank/DDBJ databases">
        <title>Extensive metabolic versatility and redundancy in microbially diverse, dynamic hydrothermal sediments.</title>
        <authorList>
            <person name="Dombrowski N."/>
            <person name="Teske A."/>
            <person name="Baker B.J."/>
        </authorList>
    </citation>
    <scope>NUCLEOTIDE SEQUENCE [LARGE SCALE GENOMIC DNA]</scope>
    <source>
        <strain evidence="12">B36_G15</strain>
    </source>
</reference>
<dbReference type="SMART" id="SM00278">
    <property type="entry name" value="HhH1"/>
    <property type="match status" value="1"/>
</dbReference>
<evidence type="ECO:0000313" key="12">
    <source>
        <dbReference type="EMBL" id="RKX70733.1"/>
    </source>
</evidence>
<dbReference type="Pfam" id="PF00730">
    <property type="entry name" value="HhH-GPD"/>
    <property type="match status" value="1"/>
</dbReference>
<dbReference type="InterPro" id="IPR011257">
    <property type="entry name" value="DNA_glycosylase"/>
</dbReference>
<evidence type="ECO:0000259" key="10">
    <source>
        <dbReference type="SMART" id="SM00278"/>
    </source>
</evidence>
<organism evidence="12 13">
    <name type="scientific">candidate division WOR-3 bacterium</name>
    <dbReference type="NCBI Taxonomy" id="2052148"/>
    <lineage>
        <taxon>Bacteria</taxon>
        <taxon>Bacteria division WOR-3</taxon>
    </lineage>
</organism>
<name>A0A660SJ71_UNCW3</name>
<keyword evidence="3" id="KW-0479">Metal-binding</keyword>
<keyword evidence="6" id="KW-0408">Iron</keyword>
<evidence type="ECO:0000256" key="3">
    <source>
        <dbReference type="ARBA" id="ARBA00022723"/>
    </source>
</evidence>
<dbReference type="EMBL" id="QNBE01000029">
    <property type="protein sequence ID" value="RKX70733.1"/>
    <property type="molecule type" value="Genomic_DNA"/>
</dbReference>
<dbReference type="GO" id="GO:0003677">
    <property type="term" value="F:DNA binding"/>
    <property type="evidence" value="ECO:0007669"/>
    <property type="project" value="InterPro"/>
</dbReference>
<proteinExistence type="inferred from homology"/>
<dbReference type="SUPFAM" id="SSF48150">
    <property type="entry name" value="DNA-glycosylase"/>
    <property type="match status" value="1"/>
</dbReference>
<evidence type="ECO:0000313" key="13">
    <source>
        <dbReference type="Proteomes" id="UP000268469"/>
    </source>
</evidence>
<keyword evidence="5" id="KW-0378">Hydrolase</keyword>
<keyword evidence="8" id="KW-0234">DNA repair</keyword>
<gene>
    <name evidence="12" type="ORF">DRP53_04045</name>
</gene>
<comment type="similarity">
    <text evidence="1">Belongs to the Nth/MutY family.</text>
</comment>
<dbReference type="PIRSF" id="PIRSF001435">
    <property type="entry name" value="Nth"/>
    <property type="match status" value="1"/>
</dbReference>
<dbReference type="Pfam" id="PF00633">
    <property type="entry name" value="HHH"/>
    <property type="match status" value="1"/>
</dbReference>
<evidence type="ECO:0000256" key="7">
    <source>
        <dbReference type="ARBA" id="ARBA00023014"/>
    </source>
</evidence>
<dbReference type="PANTHER" id="PTHR10359:SF19">
    <property type="entry name" value="DNA REPAIR GLYCOSYLASE MJ1434-RELATED"/>
    <property type="match status" value="1"/>
</dbReference>
<dbReference type="PANTHER" id="PTHR10359">
    <property type="entry name" value="A/G-SPECIFIC ADENINE GLYCOSYLASE/ENDONUCLEASE III"/>
    <property type="match status" value="1"/>
</dbReference>
<dbReference type="AlphaFoldDB" id="A0A660SJ71"/>
<accession>A0A660SJ71</accession>
<dbReference type="GO" id="GO:0046872">
    <property type="term" value="F:metal ion binding"/>
    <property type="evidence" value="ECO:0007669"/>
    <property type="project" value="UniProtKB-KW"/>
</dbReference>
<comment type="caution">
    <text evidence="12">The sequence shown here is derived from an EMBL/GenBank/DDBJ whole genome shotgun (WGS) entry which is preliminary data.</text>
</comment>
<evidence type="ECO:0000256" key="8">
    <source>
        <dbReference type="ARBA" id="ARBA00023204"/>
    </source>
</evidence>
<evidence type="ECO:0000256" key="4">
    <source>
        <dbReference type="ARBA" id="ARBA00022763"/>
    </source>
</evidence>
<dbReference type="CDD" id="cd00056">
    <property type="entry name" value="ENDO3c"/>
    <property type="match status" value="1"/>
</dbReference>
<dbReference type="Gene3D" id="1.10.340.30">
    <property type="entry name" value="Hypothetical protein, domain 2"/>
    <property type="match status" value="1"/>
</dbReference>
<dbReference type="Gene3D" id="1.10.1670.10">
    <property type="entry name" value="Helix-hairpin-Helix base-excision DNA repair enzymes (C-terminal)"/>
    <property type="match status" value="1"/>
</dbReference>
<sequence length="231" mass="26883">MPRARSGISSPIPSVKFNEALREILNRAIDHFGPQNWWPADSPFEVMVGAILTQNTNWLNTKRAIENLKQAGILNPHLILKRRRILPRLIRPAGYYQLKSQRLINFVRYLIQQYRGSITRMRQRPLFMLRKELLALPGIGPETADSILLYALNKRIFVIDAYTRRILSRHNLISGDEDYDQLRIRCEENLPKRISIYKELHAQLVMIGKTFCRRNDPHCSDCPIADLRGLS</sequence>
<evidence type="ECO:0000259" key="11">
    <source>
        <dbReference type="SMART" id="SM00478"/>
    </source>
</evidence>
<dbReference type="InterPro" id="IPR003265">
    <property type="entry name" value="HhH-GPD_domain"/>
</dbReference>
<keyword evidence="9" id="KW-0326">Glycosidase</keyword>
<keyword evidence="7" id="KW-0411">Iron-sulfur</keyword>
<evidence type="ECO:0000256" key="6">
    <source>
        <dbReference type="ARBA" id="ARBA00023004"/>
    </source>
</evidence>
<dbReference type="Proteomes" id="UP000268469">
    <property type="component" value="Unassembled WGS sequence"/>
</dbReference>
<dbReference type="GO" id="GO:0051539">
    <property type="term" value="F:4 iron, 4 sulfur cluster binding"/>
    <property type="evidence" value="ECO:0007669"/>
    <property type="project" value="UniProtKB-KW"/>
</dbReference>
<keyword evidence="4" id="KW-0227">DNA damage</keyword>
<dbReference type="InterPro" id="IPR000445">
    <property type="entry name" value="HhH_motif"/>
</dbReference>
<dbReference type="InterPro" id="IPR023170">
    <property type="entry name" value="HhH_base_excis_C"/>
</dbReference>
<feature type="domain" description="Helix-hairpin-helix DNA-binding motif class 1" evidence="10">
    <location>
        <begin position="131"/>
        <end position="150"/>
    </location>
</feature>
<evidence type="ECO:0000256" key="2">
    <source>
        <dbReference type="ARBA" id="ARBA00022485"/>
    </source>
</evidence>
<dbReference type="SMART" id="SM00478">
    <property type="entry name" value="ENDO3c"/>
    <property type="match status" value="1"/>
</dbReference>
<evidence type="ECO:0000256" key="5">
    <source>
        <dbReference type="ARBA" id="ARBA00022801"/>
    </source>
</evidence>
<keyword evidence="2" id="KW-0004">4Fe-4S</keyword>
<dbReference type="GO" id="GO:0006284">
    <property type="term" value="P:base-excision repair"/>
    <property type="evidence" value="ECO:0007669"/>
    <property type="project" value="InterPro"/>
</dbReference>
<protein>
    <recommendedName>
        <fullName evidence="14">Endonuclease III domain-containing protein</fullName>
    </recommendedName>
</protein>
<evidence type="ECO:0000256" key="9">
    <source>
        <dbReference type="ARBA" id="ARBA00023295"/>
    </source>
</evidence>
<feature type="domain" description="HhH-GPD" evidence="11">
    <location>
        <begin position="52"/>
        <end position="210"/>
    </location>
</feature>